<dbReference type="InterPro" id="IPR058633">
    <property type="entry name" value="EmrA/FarA_HH"/>
</dbReference>
<dbReference type="GO" id="GO:1990961">
    <property type="term" value="P:xenobiotic detoxification by transmembrane export across the plasma membrane"/>
    <property type="evidence" value="ECO:0007669"/>
    <property type="project" value="UniProtKB-ARBA"/>
</dbReference>
<evidence type="ECO:0000256" key="8">
    <source>
        <dbReference type="ARBA" id="ARBA00023136"/>
    </source>
</evidence>
<evidence type="ECO:0000256" key="10">
    <source>
        <dbReference type="SAM" id="Phobius"/>
    </source>
</evidence>
<dbReference type="Gene3D" id="2.40.30.170">
    <property type="match status" value="1"/>
</dbReference>
<evidence type="ECO:0000256" key="7">
    <source>
        <dbReference type="ARBA" id="ARBA00022989"/>
    </source>
</evidence>
<dbReference type="GO" id="GO:0046677">
    <property type="term" value="P:response to antibiotic"/>
    <property type="evidence" value="ECO:0007669"/>
    <property type="project" value="UniProtKB-ARBA"/>
</dbReference>
<dbReference type="FunFam" id="2.40.30.170:FF:000003">
    <property type="entry name" value="Multidrug resistance protein A"/>
    <property type="match status" value="1"/>
</dbReference>
<dbReference type="Proteomes" id="UP000239458">
    <property type="component" value="Unassembled WGS sequence"/>
</dbReference>
<protein>
    <submittedName>
        <fullName evidence="12">EmrA/EmrK family multidrug efflux transporter periplasmic adaptor subunit</fullName>
    </submittedName>
</protein>
<dbReference type="RefSeq" id="WP_105226125.1">
    <property type="nucleotide sequence ID" value="NZ_PCQE01000078.1"/>
</dbReference>
<dbReference type="PANTHER" id="PTHR30386:SF19">
    <property type="entry name" value="MULTIDRUG EXPORT PROTEIN EMRA-RELATED"/>
    <property type="match status" value="1"/>
</dbReference>
<comment type="similarity">
    <text evidence="2">Belongs to the membrane fusion protein (MFP) (TC 8.A.1) family.</text>
</comment>
<comment type="caution">
    <text evidence="12">The sequence shown here is derived from an EMBL/GenBank/DDBJ whole genome shotgun (WGS) entry which is preliminary data.</text>
</comment>
<dbReference type="GO" id="GO:0015721">
    <property type="term" value="P:bile acid and bile salt transport"/>
    <property type="evidence" value="ECO:0007669"/>
    <property type="project" value="UniProtKB-ARBA"/>
</dbReference>
<reference evidence="12 13" key="1">
    <citation type="submission" date="2017-09" db="EMBL/GenBank/DDBJ databases">
        <title>Genomic, metabolic, and phenotypic characteristics of bacterial isolates from the natural microbiome of the model nematode Caenorhabditis elegans.</title>
        <authorList>
            <person name="Zimmermann J."/>
            <person name="Obeng N."/>
            <person name="Yang W."/>
            <person name="Obeng O."/>
            <person name="Kissoyan K."/>
            <person name="Pees B."/>
            <person name="Dirksen P."/>
            <person name="Hoppner M."/>
            <person name="Franke A."/>
            <person name="Rosenstiel P."/>
            <person name="Leippe M."/>
            <person name="Dierking K."/>
            <person name="Kaleta C."/>
            <person name="Schulenburg H."/>
        </authorList>
    </citation>
    <scope>NUCLEOTIDE SEQUENCE [LARGE SCALE GENOMIC DNA]</scope>
    <source>
        <strain evidence="12 13">MYb184</strain>
    </source>
</reference>
<keyword evidence="7 10" id="KW-1133">Transmembrane helix</keyword>
<evidence type="ECO:0000256" key="3">
    <source>
        <dbReference type="ARBA" id="ARBA00022448"/>
    </source>
</evidence>
<feature type="compositionally biased region" description="Polar residues" evidence="9">
    <location>
        <begin position="1"/>
        <end position="16"/>
    </location>
</feature>
<gene>
    <name evidence="12" type="ORF">CQ006_26390</name>
</gene>
<feature type="region of interest" description="Disordered" evidence="9">
    <location>
        <begin position="1"/>
        <end position="20"/>
    </location>
</feature>
<feature type="transmembrane region" description="Helical" evidence="10">
    <location>
        <begin position="28"/>
        <end position="49"/>
    </location>
</feature>
<evidence type="ECO:0000256" key="2">
    <source>
        <dbReference type="ARBA" id="ARBA00009477"/>
    </source>
</evidence>
<keyword evidence="5" id="KW-0997">Cell inner membrane</keyword>
<name>A0A2S9D4N8_PSECE</name>
<evidence type="ECO:0000256" key="4">
    <source>
        <dbReference type="ARBA" id="ARBA00022475"/>
    </source>
</evidence>
<evidence type="ECO:0000256" key="9">
    <source>
        <dbReference type="SAM" id="MobiDB-lite"/>
    </source>
</evidence>
<accession>A0A2S9D4N8</accession>
<dbReference type="GO" id="GO:0005886">
    <property type="term" value="C:plasma membrane"/>
    <property type="evidence" value="ECO:0007669"/>
    <property type="project" value="UniProtKB-SubCell"/>
</dbReference>
<dbReference type="EMBL" id="PCQE01000078">
    <property type="protein sequence ID" value="PRB89134.1"/>
    <property type="molecule type" value="Genomic_DNA"/>
</dbReference>
<keyword evidence="3" id="KW-0813">Transport</keyword>
<evidence type="ECO:0000256" key="1">
    <source>
        <dbReference type="ARBA" id="ARBA00004383"/>
    </source>
</evidence>
<feature type="domain" description="Multidrug export protein EmrA/FarA alpha-helical hairpin" evidence="11">
    <location>
        <begin position="100"/>
        <end position="220"/>
    </location>
</feature>
<evidence type="ECO:0000259" key="11">
    <source>
        <dbReference type="Pfam" id="PF25885"/>
    </source>
</evidence>
<evidence type="ECO:0000313" key="12">
    <source>
        <dbReference type="EMBL" id="PRB89134.1"/>
    </source>
</evidence>
<dbReference type="InterPro" id="IPR050739">
    <property type="entry name" value="MFP"/>
</dbReference>
<dbReference type="Pfam" id="PF25885">
    <property type="entry name" value="HH_EMRA"/>
    <property type="match status" value="1"/>
</dbReference>
<proteinExistence type="inferred from homology"/>
<keyword evidence="8 10" id="KW-0472">Membrane</keyword>
<evidence type="ECO:0000256" key="6">
    <source>
        <dbReference type="ARBA" id="ARBA00022692"/>
    </source>
</evidence>
<dbReference type="PANTHER" id="PTHR30386">
    <property type="entry name" value="MEMBRANE FUSION SUBUNIT OF EMRAB-TOLC MULTIDRUG EFFLUX PUMP"/>
    <property type="match status" value="1"/>
</dbReference>
<comment type="subcellular location">
    <subcellularLocation>
        <location evidence="1">Cell inner membrane</location>
        <topology evidence="1">Single-pass membrane protein</topology>
        <orientation evidence="1">Periplasmic side</orientation>
    </subcellularLocation>
</comment>
<keyword evidence="4" id="KW-1003">Cell membrane</keyword>
<evidence type="ECO:0000313" key="13">
    <source>
        <dbReference type="Proteomes" id="UP000239458"/>
    </source>
</evidence>
<evidence type="ECO:0000256" key="5">
    <source>
        <dbReference type="ARBA" id="ARBA00022519"/>
    </source>
</evidence>
<keyword evidence="6 10" id="KW-0812">Transmembrane</keyword>
<dbReference type="AlphaFoldDB" id="A0A2S9D4N8"/>
<sequence>MDNKNSTSSISSQLESGVSPVQDGGKGIWLFSITVVAVLVALAVFWYYYELNVERTEDAQVNGNVVQVTAQIDGTVVAIHADDTDYVKAGSSLVVLNPVDQEIIYEKAGAALAKAARSVRSQYLQVSEAKANLARVRTDVLKAKADLARRMKIASIGAFSREEISHAENALKNALAAQDSTKQLLSQRLAQVDNTVIRSHPDVVAAAASLREAYISKKRTIILAPVDGTVTKRSVQVGQHIGAGVALMSVVPLNDLWVTANFKESQLKDIRIGQPVKLTADIYGDDVVYHGEIVGLDAGTGSAFSLFPAQNATGNWIKVTQRVPVKVSLDPSEVARSPLRVGLSMHVVVDTSNASGKVIRTDVALESSYHTQVFDNELNDANEDVEEIIRANEGSVISASKF</sequence>
<dbReference type="Gene3D" id="2.40.50.100">
    <property type="match status" value="1"/>
</dbReference>
<dbReference type="SUPFAM" id="SSF111369">
    <property type="entry name" value="HlyD-like secretion proteins"/>
    <property type="match status" value="1"/>
</dbReference>
<organism evidence="12 13">
    <name type="scientific">Pseudomonas cedrina</name>
    <dbReference type="NCBI Taxonomy" id="651740"/>
    <lineage>
        <taxon>Bacteria</taxon>
        <taxon>Pseudomonadati</taxon>
        <taxon>Pseudomonadota</taxon>
        <taxon>Gammaproteobacteria</taxon>
        <taxon>Pseudomonadales</taxon>
        <taxon>Pseudomonadaceae</taxon>
        <taxon>Pseudomonas</taxon>
    </lineage>
</organism>